<comment type="subunit">
    <text evidence="8">The basal body constitutes a major portion of the flagellar organelle and consists of four rings (L,P,S, and M) mounted on a central rod.</text>
</comment>
<protein>
    <recommendedName>
        <fullName evidence="3 8">Flagellar P-ring protein</fullName>
    </recommendedName>
    <alternativeName>
        <fullName evidence="7 8">Basal body P-ring protein</fullName>
    </alternativeName>
</protein>
<comment type="function">
    <text evidence="1 8">Assembles around the rod to form the L-ring and probably protects the motor/basal body from shearing forces during rotation.</text>
</comment>
<proteinExistence type="inferred from homology"/>
<comment type="caution">
    <text evidence="9">The sequence shown here is derived from an EMBL/GenBank/DDBJ whole genome shotgun (WGS) entry which is preliminary data.</text>
</comment>
<evidence type="ECO:0000313" key="10">
    <source>
        <dbReference type="Proteomes" id="UP000722336"/>
    </source>
</evidence>
<keyword evidence="5" id="KW-0574">Periplasm</keyword>
<keyword evidence="6 8" id="KW-0975">Bacterial flagellum</keyword>
<dbReference type="EMBL" id="JAGSPA010000003">
    <property type="protein sequence ID" value="MBV7257018.1"/>
    <property type="molecule type" value="Genomic_DNA"/>
</dbReference>
<keyword evidence="9" id="KW-0969">Cilium</keyword>
<dbReference type="RefSeq" id="WP_218446295.1">
    <property type="nucleotide sequence ID" value="NZ_JAGSPA010000003.1"/>
</dbReference>
<name>A0ABS6SF34_9SPHN</name>
<comment type="similarity">
    <text evidence="8">Belongs to the FlgI family.</text>
</comment>
<dbReference type="Pfam" id="PF02119">
    <property type="entry name" value="FlgI"/>
    <property type="match status" value="1"/>
</dbReference>
<keyword evidence="9" id="KW-0966">Cell projection</keyword>
<comment type="subcellular location">
    <subcellularLocation>
        <location evidence="2 8">Bacterial flagellum basal body</location>
    </subcellularLocation>
</comment>
<evidence type="ECO:0000256" key="6">
    <source>
        <dbReference type="ARBA" id="ARBA00023143"/>
    </source>
</evidence>
<dbReference type="Proteomes" id="UP000722336">
    <property type="component" value="Unassembled WGS sequence"/>
</dbReference>
<gene>
    <name evidence="8" type="primary">flgI</name>
    <name evidence="9" type="ORF">KCG44_09505</name>
</gene>
<dbReference type="PANTHER" id="PTHR30381:SF0">
    <property type="entry name" value="FLAGELLAR P-RING PROTEIN"/>
    <property type="match status" value="1"/>
</dbReference>
<organism evidence="9 10">
    <name type="scientific">Pacificimonas pallii</name>
    <dbReference type="NCBI Taxonomy" id="2827236"/>
    <lineage>
        <taxon>Bacteria</taxon>
        <taxon>Pseudomonadati</taxon>
        <taxon>Pseudomonadota</taxon>
        <taxon>Alphaproteobacteria</taxon>
        <taxon>Sphingomonadales</taxon>
        <taxon>Sphingosinicellaceae</taxon>
        <taxon>Pacificimonas</taxon>
    </lineage>
</organism>
<evidence type="ECO:0000256" key="5">
    <source>
        <dbReference type="ARBA" id="ARBA00022764"/>
    </source>
</evidence>
<dbReference type="PANTHER" id="PTHR30381">
    <property type="entry name" value="FLAGELLAR P-RING PERIPLASMIC PROTEIN FLGI"/>
    <property type="match status" value="1"/>
</dbReference>
<dbReference type="NCBIfam" id="NF003676">
    <property type="entry name" value="PRK05303.1"/>
    <property type="match status" value="1"/>
</dbReference>
<sequence>MISRSRFISAVYLAALLTGFLAIVITAVTPAQAARVKDLGSFAGVRSNQLTGYGIVVGLAGTGDDNLAYTIESMKSTVSRFGLTLPDGVNPSVKNTAAVILTAEIPAFAKPGQTIDITVSALGKAKSLRGGTLILSPLMGADGQVYAMAQGNVVIAGLGAEGRDGSRIQVNVPSSGSIPGGATVERMVSSPLGSSAALVFNLHQADFSTAMNVSKTINNAFGDGTATPMDAVSIQVSAPAAVKDRVALIGMIESLQAERAAAAAKVIVNSRSGTVVIGQDVRITAAAVSHGSLIVRVDENLDASQPEPFSDGETVVLPDSEISIAETGGRAFVFEPGVSLADLVKAINDVGAAPSDLVAILEALKAAGAMTAELVVI</sequence>
<accession>A0ABS6SF34</accession>
<evidence type="ECO:0000256" key="2">
    <source>
        <dbReference type="ARBA" id="ARBA00004117"/>
    </source>
</evidence>
<evidence type="ECO:0000256" key="8">
    <source>
        <dbReference type="HAMAP-Rule" id="MF_00416"/>
    </source>
</evidence>
<evidence type="ECO:0000313" key="9">
    <source>
        <dbReference type="EMBL" id="MBV7257018.1"/>
    </source>
</evidence>
<reference evidence="9 10" key="1">
    <citation type="submission" date="2021-04" db="EMBL/GenBank/DDBJ databases">
        <authorList>
            <person name="Pira H."/>
            <person name="Risdian C."/>
            <person name="Wink J."/>
        </authorList>
    </citation>
    <scope>NUCLEOTIDE SEQUENCE [LARGE SCALE GENOMIC DNA]</scope>
    <source>
        <strain evidence="9 10">WHA3</strain>
    </source>
</reference>
<keyword evidence="10" id="KW-1185">Reference proteome</keyword>
<keyword evidence="4" id="KW-0732">Signal</keyword>
<evidence type="ECO:0000256" key="7">
    <source>
        <dbReference type="ARBA" id="ARBA00032344"/>
    </source>
</evidence>
<dbReference type="InterPro" id="IPR001782">
    <property type="entry name" value="Flag_FlgI"/>
</dbReference>
<evidence type="ECO:0000256" key="4">
    <source>
        <dbReference type="ARBA" id="ARBA00022729"/>
    </source>
</evidence>
<keyword evidence="9" id="KW-0282">Flagellum</keyword>
<evidence type="ECO:0000256" key="3">
    <source>
        <dbReference type="ARBA" id="ARBA00019515"/>
    </source>
</evidence>
<dbReference type="HAMAP" id="MF_00416">
    <property type="entry name" value="FlgI"/>
    <property type="match status" value="1"/>
</dbReference>
<evidence type="ECO:0000256" key="1">
    <source>
        <dbReference type="ARBA" id="ARBA00002591"/>
    </source>
</evidence>